<protein>
    <submittedName>
        <fullName evidence="9">Intraflagellar transport protein 140</fullName>
    </submittedName>
</protein>
<evidence type="ECO:0000256" key="1">
    <source>
        <dbReference type="ARBA" id="ARBA00004138"/>
    </source>
</evidence>
<dbReference type="GO" id="GO:0035721">
    <property type="term" value="P:intraciliary retrograde transport"/>
    <property type="evidence" value="ECO:0007669"/>
    <property type="project" value="TreeGrafter"/>
</dbReference>
<evidence type="ECO:0000256" key="5">
    <source>
        <dbReference type="ARBA" id="ARBA00023273"/>
    </source>
</evidence>
<evidence type="ECO:0000256" key="4">
    <source>
        <dbReference type="ARBA" id="ARBA00023069"/>
    </source>
</evidence>
<dbReference type="InterPro" id="IPR036322">
    <property type="entry name" value="WD40_repeat_dom_sf"/>
</dbReference>
<dbReference type="PANTHER" id="PTHR15722:SF7">
    <property type="entry name" value="INTRAFLAGELLAR TRANSPORT PROTEIN 140 HOMOLOG"/>
    <property type="match status" value="1"/>
</dbReference>
<gene>
    <name evidence="9" type="primary">IFT140</name>
    <name evidence="9" type="ORF">E2C01_002816</name>
</gene>
<dbReference type="SMART" id="SM00320">
    <property type="entry name" value="WD40"/>
    <property type="match status" value="3"/>
</dbReference>
<feature type="domain" description="IFT140 first beta-propeller" evidence="7">
    <location>
        <begin position="130"/>
        <end position="372"/>
    </location>
</feature>
<dbReference type="InterPro" id="IPR056154">
    <property type="entry name" value="Beta-prop_IFT140_1st"/>
</dbReference>
<keyword evidence="10" id="KW-1185">Reference proteome</keyword>
<keyword evidence="2" id="KW-0853">WD repeat</keyword>
<dbReference type="InterPro" id="IPR001680">
    <property type="entry name" value="WD40_rpt"/>
</dbReference>
<dbReference type="InterPro" id="IPR015943">
    <property type="entry name" value="WD40/YVTN_repeat-like_dom_sf"/>
</dbReference>
<comment type="subcellular location">
    <subcellularLocation>
        <location evidence="1">Cell projection</location>
        <location evidence="1">Cilium</location>
    </subcellularLocation>
</comment>
<accession>A0A5B7CKR5</accession>
<keyword evidence="3" id="KW-0677">Repeat</keyword>
<feature type="compositionally biased region" description="Basic and acidic residues" evidence="6">
    <location>
        <begin position="532"/>
        <end position="544"/>
    </location>
</feature>
<feature type="domain" description="IFT140 second beta-propeller" evidence="8">
    <location>
        <begin position="447"/>
        <end position="637"/>
    </location>
</feature>
<feature type="domain" description="IFT140 first beta-propeller" evidence="7">
    <location>
        <begin position="3"/>
        <end position="126"/>
    </location>
</feature>
<dbReference type="GO" id="GO:0030991">
    <property type="term" value="C:intraciliary transport particle A"/>
    <property type="evidence" value="ECO:0007669"/>
    <property type="project" value="TreeGrafter"/>
</dbReference>
<sequence length="650" mass="71619">MTLYFDCIVDSPHTSAINTHIAWHAQSACLAVAAYSEEKGGTVNVYTGEGKLCEEVEIPPHPTAQVTSMVWHPSKRVMAVGWESGELFLWNDHEHELREIQSLHRAPISVLLFSAAGTRLISADAVCFFGLARAAVSGDERALDIFSSWRPRTGHKHLGMMGTAKDNLNFFLGSSTGVLYHVNETGNCVEVLQADGGIKRLLHHGSRNLLVVITESLVLGQFSVAVDGSVTEINRVKLSGRTNDIQVAWAGAGLLAVSTGDSSVRLWNLDSGDNNVLSLRGPSYRDQEFVMCLSYSSNKNILCAGTNLGSVAMWKYEESKLTEEEYVRDPEKDWKLQNPTVISGTVKQVAWGSAQNLLGVNTVRDVYILNEQHMVASYKDQVSVVQVSPTQLSVDVFSGGSHLELRAEIQVRGVHNSLDHLLLWNMKKMVVYEITSDATHLRVVGLEAKPHTQGKQMGDYIKDFGEIISARCNCNGTRVSIAVAQTSLLPDPKLYIWDIESESFTYFNFASGRSEDDDVDGTAPPNSAESVSSKEEGINSRAKRETAQEVGGRFVMSHMWDAEDPRLLVCEAKSLHNTKKQKDHYLSSASKEEKPAVMLVSLFVSPDHGNIVQDAFALSPSFSRLLGVQVPFFYLLNSHDAEKKARTFAL</sequence>
<dbReference type="Pfam" id="PF23383">
    <property type="entry name" value="Beta-prop_IFT140_1st"/>
    <property type="match status" value="2"/>
</dbReference>
<dbReference type="Gene3D" id="2.130.10.10">
    <property type="entry name" value="YVTN repeat-like/Quinoprotein amine dehydrogenase"/>
    <property type="match status" value="2"/>
</dbReference>
<name>A0A5B7CKR5_PORTR</name>
<evidence type="ECO:0000256" key="3">
    <source>
        <dbReference type="ARBA" id="ARBA00022737"/>
    </source>
</evidence>
<dbReference type="GO" id="GO:0036064">
    <property type="term" value="C:ciliary basal body"/>
    <property type="evidence" value="ECO:0007669"/>
    <property type="project" value="TreeGrafter"/>
</dbReference>
<evidence type="ECO:0000313" key="9">
    <source>
        <dbReference type="EMBL" id="MPC10187.1"/>
    </source>
</evidence>
<dbReference type="AlphaFoldDB" id="A0A5B7CKR5"/>
<reference evidence="9 10" key="1">
    <citation type="submission" date="2019-05" db="EMBL/GenBank/DDBJ databases">
        <title>Another draft genome of Portunus trituberculatus and its Hox gene families provides insights of decapod evolution.</title>
        <authorList>
            <person name="Jeong J.-H."/>
            <person name="Song I."/>
            <person name="Kim S."/>
            <person name="Choi T."/>
            <person name="Kim D."/>
            <person name="Ryu S."/>
            <person name="Kim W."/>
        </authorList>
    </citation>
    <scope>NUCLEOTIDE SEQUENCE [LARGE SCALE GENOMIC DNA]</scope>
    <source>
        <tissue evidence="9">Muscle</tissue>
    </source>
</reference>
<evidence type="ECO:0000259" key="7">
    <source>
        <dbReference type="Pfam" id="PF23383"/>
    </source>
</evidence>
<organism evidence="9 10">
    <name type="scientific">Portunus trituberculatus</name>
    <name type="common">Swimming crab</name>
    <name type="synonym">Neptunus trituberculatus</name>
    <dbReference type="NCBI Taxonomy" id="210409"/>
    <lineage>
        <taxon>Eukaryota</taxon>
        <taxon>Metazoa</taxon>
        <taxon>Ecdysozoa</taxon>
        <taxon>Arthropoda</taxon>
        <taxon>Crustacea</taxon>
        <taxon>Multicrustacea</taxon>
        <taxon>Malacostraca</taxon>
        <taxon>Eumalacostraca</taxon>
        <taxon>Eucarida</taxon>
        <taxon>Decapoda</taxon>
        <taxon>Pleocyemata</taxon>
        <taxon>Brachyura</taxon>
        <taxon>Eubrachyura</taxon>
        <taxon>Portunoidea</taxon>
        <taxon>Portunidae</taxon>
        <taxon>Portuninae</taxon>
        <taxon>Portunus</taxon>
    </lineage>
</organism>
<dbReference type="Pfam" id="PF23385">
    <property type="entry name" value="Beta-prop_IFT140_2nd"/>
    <property type="match status" value="2"/>
</dbReference>
<dbReference type="PANTHER" id="PTHR15722">
    <property type="entry name" value="IFT140/172-RELATED"/>
    <property type="match status" value="1"/>
</dbReference>
<dbReference type="SUPFAM" id="SSF50978">
    <property type="entry name" value="WD40 repeat-like"/>
    <property type="match status" value="1"/>
</dbReference>
<proteinExistence type="predicted"/>
<keyword evidence="4" id="KW-0969">Cilium</keyword>
<dbReference type="OrthoDB" id="10258787at2759"/>
<dbReference type="GO" id="GO:0005930">
    <property type="term" value="C:axoneme"/>
    <property type="evidence" value="ECO:0007669"/>
    <property type="project" value="TreeGrafter"/>
</dbReference>
<keyword evidence="9" id="KW-0282">Flagellum</keyword>
<feature type="region of interest" description="Disordered" evidence="6">
    <location>
        <begin position="515"/>
        <end position="544"/>
    </location>
</feature>
<feature type="domain" description="IFT140 second beta-propeller" evidence="8">
    <location>
        <begin position="380"/>
        <end position="439"/>
    </location>
</feature>
<keyword evidence="5" id="KW-0966">Cell projection</keyword>
<dbReference type="InterPro" id="IPR056155">
    <property type="entry name" value="Beta-prop_IFT140_2nd"/>
</dbReference>
<evidence type="ECO:0000256" key="2">
    <source>
        <dbReference type="ARBA" id="ARBA00022574"/>
    </source>
</evidence>
<comment type="caution">
    <text evidence="9">The sequence shown here is derived from an EMBL/GenBank/DDBJ whole genome shotgun (WGS) entry which is preliminary data.</text>
</comment>
<dbReference type="Proteomes" id="UP000324222">
    <property type="component" value="Unassembled WGS sequence"/>
</dbReference>
<evidence type="ECO:0000259" key="8">
    <source>
        <dbReference type="Pfam" id="PF23385"/>
    </source>
</evidence>
<dbReference type="EMBL" id="VSRR010000105">
    <property type="protein sequence ID" value="MPC10187.1"/>
    <property type="molecule type" value="Genomic_DNA"/>
</dbReference>
<evidence type="ECO:0000256" key="6">
    <source>
        <dbReference type="SAM" id="MobiDB-lite"/>
    </source>
</evidence>
<evidence type="ECO:0000313" key="10">
    <source>
        <dbReference type="Proteomes" id="UP000324222"/>
    </source>
</evidence>